<gene>
    <name evidence="1" type="ORF">AVDCRST_MAG07-1974</name>
</gene>
<organism evidence="1">
    <name type="scientific">uncultured Frankineae bacterium</name>
    <dbReference type="NCBI Taxonomy" id="437475"/>
    <lineage>
        <taxon>Bacteria</taxon>
        <taxon>Bacillati</taxon>
        <taxon>Actinomycetota</taxon>
        <taxon>Actinomycetes</taxon>
        <taxon>Frankiales</taxon>
        <taxon>environmental samples</taxon>
    </lineage>
</organism>
<accession>A0A6J4LJR5</accession>
<feature type="non-terminal residue" evidence="1">
    <location>
        <position position="41"/>
    </location>
</feature>
<name>A0A6J4LJR5_9ACTN</name>
<dbReference type="EMBL" id="CADCUB010000101">
    <property type="protein sequence ID" value="CAA9334662.1"/>
    <property type="molecule type" value="Genomic_DNA"/>
</dbReference>
<evidence type="ECO:0000313" key="1">
    <source>
        <dbReference type="EMBL" id="CAA9334662.1"/>
    </source>
</evidence>
<protein>
    <submittedName>
        <fullName evidence="1">Uncharacterized protein</fullName>
    </submittedName>
</protein>
<sequence length="41" mass="4268">ALEGAYDALDAGQVLQQRLDPVRAPTAGALVGREDEDDASL</sequence>
<dbReference type="AlphaFoldDB" id="A0A6J4LJR5"/>
<reference evidence="1" key="1">
    <citation type="submission" date="2020-02" db="EMBL/GenBank/DDBJ databases">
        <authorList>
            <person name="Meier V. D."/>
        </authorList>
    </citation>
    <scope>NUCLEOTIDE SEQUENCE</scope>
    <source>
        <strain evidence="1">AVDCRST_MAG07</strain>
    </source>
</reference>
<proteinExistence type="predicted"/>
<feature type="non-terminal residue" evidence="1">
    <location>
        <position position="1"/>
    </location>
</feature>